<name>A0AAD5Q657_PYTIN</name>
<sequence>MSHNNSGKGLYPAELHERATAPRSMDDTSQDERMARQLQAQFDRERFPDMVVAQPTVPGEMPFNCGHCGTTHVVRNVSHGAMFACTRCGRQNRIQMGASQPVVVV</sequence>
<organism evidence="2 3">
    <name type="scientific">Pythium insidiosum</name>
    <name type="common">Pythiosis disease agent</name>
    <dbReference type="NCBI Taxonomy" id="114742"/>
    <lineage>
        <taxon>Eukaryota</taxon>
        <taxon>Sar</taxon>
        <taxon>Stramenopiles</taxon>
        <taxon>Oomycota</taxon>
        <taxon>Peronosporomycetes</taxon>
        <taxon>Pythiales</taxon>
        <taxon>Pythiaceae</taxon>
        <taxon>Pythium</taxon>
    </lineage>
</organism>
<evidence type="ECO:0000313" key="3">
    <source>
        <dbReference type="Proteomes" id="UP001209570"/>
    </source>
</evidence>
<evidence type="ECO:0000256" key="1">
    <source>
        <dbReference type="SAM" id="MobiDB-lite"/>
    </source>
</evidence>
<protein>
    <submittedName>
        <fullName evidence="2">Uncharacterized protein</fullName>
    </submittedName>
</protein>
<feature type="compositionally biased region" description="Basic and acidic residues" evidence="1">
    <location>
        <begin position="14"/>
        <end position="34"/>
    </location>
</feature>
<keyword evidence="3" id="KW-1185">Reference proteome</keyword>
<dbReference type="Proteomes" id="UP001209570">
    <property type="component" value="Unassembled WGS sequence"/>
</dbReference>
<evidence type="ECO:0000313" key="2">
    <source>
        <dbReference type="EMBL" id="KAJ0393134.1"/>
    </source>
</evidence>
<gene>
    <name evidence="2" type="ORF">P43SY_005429</name>
</gene>
<comment type="caution">
    <text evidence="2">The sequence shown here is derived from an EMBL/GenBank/DDBJ whole genome shotgun (WGS) entry which is preliminary data.</text>
</comment>
<feature type="region of interest" description="Disordered" evidence="1">
    <location>
        <begin position="1"/>
        <end position="34"/>
    </location>
</feature>
<reference evidence="2" key="1">
    <citation type="submission" date="2021-12" db="EMBL/GenBank/DDBJ databases">
        <title>Prjna785345.</title>
        <authorList>
            <person name="Rujirawat T."/>
            <person name="Krajaejun T."/>
        </authorList>
    </citation>
    <scope>NUCLEOTIDE SEQUENCE</scope>
    <source>
        <strain evidence="2">Pi057C3</strain>
    </source>
</reference>
<accession>A0AAD5Q657</accession>
<proteinExistence type="predicted"/>
<dbReference type="EMBL" id="JAKCXM010000526">
    <property type="protein sequence ID" value="KAJ0393134.1"/>
    <property type="molecule type" value="Genomic_DNA"/>
</dbReference>
<dbReference type="AlphaFoldDB" id="A0AAD5Q657"/>